<proteinExistence type="predicted"/>
<dbReference type="RefSeq" id="WP_119350628.1">
    <property type="nucleotide sequence ID" value="NZ_QWET01000010.1"/>
</dbReference>
<dbReference type="Proteomes" id="UP000266441">
    <property type="component" value="Unassembled WGS sequence"/>
</dbReference>
<dbReference type="AlphaFoldDB" id="A0A399CYF9"/>
<dbReference type="OrthoDB" id="2667409at2"/>
<accession>A0A399CYF9</accession>
<evidence type="ECO:0000313" key="2">
    <source>
        <dbReference type="EMBL" id="RIH64469.1"/>
    </source>
</evidence>
<evidence type="ECO:0008006" key="4">
    <source>
        <dbReference type="Google" id="ProtNLM"/>
    </source>
</evidence>
<reference evidence="2 3" key="1">
    <citation type="journal article" date="2015" name="Int. J. Syst. Evol. Microbiol.">
        <title>Mariniphaga sediminis sp. nov., isolated from coastal sediment.</title>
        <authorList>
            <person name="Wang F.Q."/>
            <person name="Shen Q.Y."/>
            <person name="Chen G.J."/>
            <person name="Du Z.J."/>
        </authorList>
    </citation>
    <scope>NUCLEOTIDE SEQUENCE [LARGE SCALE GENOMIC DNA]</scope>
    <source>
        <strain evidence="2 3">SY21</strain>
    </source>
</reference>
<dbReference type="EMBL" id="QWET01000010">
    <property type="protein sequence ID" value="RIH64469.1"/>
    <property type="molecule type" value="Genomic_DNA"/>
</dbReference>
<keyword evidence="1" id="KW-0732">Signal</keyword>
<evidence type="ECO:0000256" key="1">
    <source>
        <dbReference type="SAM" id="SignalP"/>
    </source>
</evidence>
<keyword evidence="3" id="KW-1185">Reference proteome</keyword>
<evidence type="ECO:0000313" key="3">
    <source>
        <dbReference type="Proteomes" id="UP000266441"/>
    </source>
</evidence>
<dbReference type="SUPFAM" id="SSF52266">
    <property type="entry name" value="SGNH hydrolase"/>
    <property type="match status" value="1"/>
</dbReference>
<protein>
    <recommendedName>
        <fullName evidence="4">SGNH/GDSL hydrolase family protein</fullName>
    </recommendedName>
</protein>
<organism evidence="2 3">
    <name type="scientific">Mariniphaga sediminis</name>
    <dbReference type="NCBI Taxonomy" id="1628158"/>
    <lineage>
        <taxon>Bacteria</taxon>
        <taxon>Pseudomonadati</taxon>
        <taxon>Bacteroidota</taxon>
        <taxon>Bacteroidia</taxon>
        <taxon>Marinilabiliales</taxon>
        <taxon>Prolixibacteraceae</taxon>
        <taxon>Mariniphaga</taxon>
    </lineage>
</organism>
<feature type="signal peptide" evidence="1">
    <location>
        <begin position="1"/>
        <end position="20"/>
    </location>
</feature>
<sequence>MLKRFTIFVLTCFCVFQINAQDIVRSVGNAGKIAPAKKNIVLSGSSITWAAGSIMDGFSGHVVDYIQNELATTVLCSEMKYRADAKDFHNPFQYKGIGKRISGIGSSVEFDLFGDEIAICQTKLRTSDYAMVQVKADGEIIGQFSNYNESAGQKEQYFTGDGNSVKFQLNHPATYAHEVIIDNVLQQGKIYTGGWTRETPDNPGYLVIRKLDENQQPVHFIWFRVPPEKGAEISVKYKYGRMVTFEYSTVGQMSTDEKNESPYGEGEIFFDPASPAKLSSGLEFRNIDKNAFWVHKFTERKKRHFELEIIDGHNPYFIMNFAANRYHNFMNAGIGGWSLANLLNADGINDYNGFFRAFIPDIIVNESATNDDWAFGERKLSRTLTGLSEKEVKELWALELNNVTYQESTKDYTARVNTGLISDVDEFSLTCSEVIRSDVAHGDIIRIGTYHGDNRQVVCREIDSVNLATGEVTWLTPLNPELILNVQTLSDLVGAECSVRDLSRYQLEYEELIKKLQKVSPHTVLLITQPGLSNYRMRQLWGYDIVHRKLAAKYNNVSTIEVTDWLYNFQKGNISGKEFTELEANGNSEFELPWKGHWQGFEVWVDNKNVYGTDCYIDCGLGYSVSQEAVGEGLNIKNVYDKRHRMNRNMRLVFTQNIPHKGRIKVVKADSVWSGDYCHTNSTGACVYGQIYISRLKDYIDSN</sequence>
<name>A0A399CYF9_9BACT</name>
<comment type="caution">
    <text evidence="2">The sequence shown here is derived from an EMBL/GenBank/DDBJ whole genome shotgun (WGS) entry which is preliminary data.</text>
</comment>
<feature type="chain" id="PRO_5017340771" description="SGNH/GDSL hydrolase family protein" evidence="1">
    <location>
        <begin position="21"/>
        <end position="703"/>
    </location>
</feature>
<gene>
    <name evidence="2" type="ORF">D1164_14005</name>
</gene>